<comment type="caution">
    <text evidence="2">The sequence shown here is derived from an EMBL/GenBank/DDBJ whole genome shotgun (WGS) entry which is preliminary data.</text>
</comment>
<reference evidence="3" key="1">
    <citation type="journal article" date="2019" name="Int. J. Syst. Evol. Microbiol.">
        <title>The Global Catalogue of Microorganisms (GCM) 10K type strain sequencing project: providing services to taxonomists for standard genome sequencing and annotation.</title>
        <authorList>
            <consortium name="The Broad Institute Genomics Platform"/>
            <consortium name="The Broad Institute Genome Sequencing Center for Infectious Disease"/>
            <person name="Wu L."/>
            <person name="Ma J."/>
        </authorList>
    </citation>
    <scope>NUCLEOTIDE SEQUENCE [LARGE SCALE GENOMIC DNA]</scope>
    <source>
        <strain evidence="3">CCUG 52468</strain>
    </source>
</reference>
<feature type="domain" description="Suppressor of fused-like" evidence="1">
    <location>
        <begin position="47"/>
        <end position="180"/>
    </location>
</feature>
<dbReference type="Pfam" id="PF05076">
    <property type="entry name" value="SUFU"/>
    <property type="match status" value="1"/>
</dbReference>
<evidence type="ECO:0000313" key="2">
    <source>
        <dbReference type="EMBL" id="MFD1166364.1"/>
    </source>
</evidence>
<dbReference type="EMBL" id="JBHTKY010000017">
    <property type="protein sequence ID" value="MFD1166364.1"/>
    <property type="molecule type" value="Genomic_DNA"/>
</dbReference>
<dbReference type="Proteomes" id="UP001597205">
    <property type="component" value="Unassembled WGS sequence"/>
</dbReference>
<evidence type="ECO:0000313" key="3">
    <source>
        <dbReference type="Proteomes" id="UP001597205"/>
    </source>
</evidence>
<gene>
    <name evidence="2" type="ORF">ACFQ2C_12175</name>
</gene>
<name>A0ABW3RN07_9SPHI</name>
<dbReference type="RefSeq" id="WP_380896971.1">
    <property type="nucleotide sequence ID" value="NZ_JBHTKY010000017.1"/>
</dbReference>
<keyword evidence="3" id="KW-1185">Reference proteome</keyword>
<evidence type="ECO:0000259" key="1">
    <source>
        <dbReference type="Pfam" id="PF05076"/>
    </source>
</evidence>
<dbReference type="InterPro" id="IPR020941">
    <property type="entry name" value="SUFU-like_domain"/>
</dbReference>
<proteinExistence type="predicted"/>
<organism evidence="2 3">
    <name type="scientific">Sphingobacterium daejeonense</name>
    <dbReference type="NCBI Taxonomy" id="371142"/>
    <lineage>
        <taxon>Bacteria</taxon>
        <taxon>Pseudomonadati</taxon>
        <taxon>Bacteroidota</taxon>
        <taxon>Sphingobacteriia</taxon>
        <taxon>Sphingobacteriales</taxon>
        <taxon>Sphingobacteriaceae</taxon>
        <taxon>Sphingobacterium</taxon>
    </lineage>
</organism>
<accession>A0ABW3RN07</accession>
<protein>
    <submittedName>
        <fullName evidence="2">Suppressor of fused domain protein</fullName>
    </submittedName>
</protein>
<sequence length="189" mass="21807">MILKKPDFLKSPLEHYRSHLEVIFQDKSSVFREKSVKKKLPFVYTIVFPKTEGRPLLSFSYGLSFAPHPDQHNKIELFLQMNSEDMAWAHIVGYLSNQLRGECPFNTGEIIRIGQKISSESSLNAFVVINPDSTILQERIKDGRKSNGIQLVELLPIYEEEVLTIQRLGLAEFINRLKPNKLNPLREKI</sequence>